<accession>A0AB38BVS0</accession>
<dbReference type="EMBL" id="FOVV01000009">
    <property type="protein sequence ID" value="SFO21592.1"/>
    <property type="molecule type" value="Genomic_DNA"/>
</dbReference>
<dbReference type="RefSeq" id="WP_074908475.1">
    <property type="nucleotide sequence ID" value="NZ_FOVV01000009.1"/>
</dbReference>
<proteinExistence type="predicted"/>
<reference evidence="1 2" key="1">
    <citation type="submission" date="2016-10" db="EMBL/GenBank/DDBJ databases">
        <authorList>
            <person name="Varghese N."/>
            <person name="Submissions S."/>
        </authorList>
    </citation>
    <scope>NUCLEOTIDE SEQUENCE [LARGE SCALE GENOMIC DNA]</scope>
    <source>
        <strain evidence="1 2">BS0292</strain>
    </source>
</reference>
<evidence type="ECO:0008006" key="3">
    <source>
        <dbReference type="Google" id="ProtNLM"/>
    </source>
</evidence>
<dbReference type="AlphaFoldDB" id="A0AB38BVS0"/>
<gene>
    <name evidence="1" type="ORF">SAMN05444065_109268</name>
</gene>
<dbReference type="Proteomes" id="UP000183083">
    <property type="component" value="Unassembled WGS sequence"/>
</dbReference>
<evidence type="ECO:0000313" key="2">
    <source>
        <dbReference type="Proteomes" id="UP000183083"/>
    </source>
</evidence>
<comment type="caution">
    <text evidence="1">The sequence shown here is derived from an EMBL/GenBank/DDBJ whole genome shotgun (WGS) entry which is preliminary data.</text>
</comment>
<name>A0AB38BVS0_PSESX</name>
<sequence length="242" mass="28080">MKIVFNETIDPDESLWRYLRPDRFLELMDQGYLYFASARQFQDPFEGATAVLPPGASPDPRFLPQDEHGERAFEELRRLTKICCWHRATYESDAMWQLYAAAWKGVAIRTSPARLVEAIKPFKLREDYADETLWGGNVRYLDLLKERLKVSMLERFMYKHKAFSWEQEFRLMISLRLAEEFGVKVPESGIRVAVDLRLLIDRIYLGPELSVDDAHAIRLAAESAGLGDRVRVSSMLGIPRYT</sequence>
<dbReference type="InterPro" id="IPR021352">
    <property type="entry name" value="DUF2971"/>
</dbReference>
<evidence type="ECO:0000313" key="1">
    <source>
        <dbReference type="EMBL" id="SFO21592.1"/>
    </source>
</evidence>
<dbReference type="Pfam" id="PF11185">
    <property type="entry name" value="DUF2971"/>
    <property type="match status" value="1"/>
</dbReference>
<protein>
    <recommendedName>
        <fullName evidence="3">DUF2971 domain-containing protein</fullName>
    </recommendedName>
</protein>
<organism evidence="1 2">
    <name type="scientific">Pseudomonas syringae</name>
    <dbReference type="NCBI Taxonomy" id="317"/>
    <lineage>
        <taxon>Bacteria</taxon>
        <taxon>Pseudomonadati</taxon>
        <taxon>Pseudomonadota</taxon>
        <taxon>Gammaproteobacteria</taxon>
        <taxon>Pseudomonadales</taxon>
        <taxon>Pseudomonadaceae</taxon>
        <taxon>Pseudomonas</taxon>
    </lineage>
</organism>